<organism evidence="1">
    <name type="scientific">Rhizophagus irregularis (strain DAOM 181602 / DAOM 197198 / MUCL 43194)</name>
    <name type="common">Arbuscular mycorrhizal fungus</name>
    <name type="synonym">Glomus intraradices</name>
    <dbReference type="NCBI Taxonomy" id="747089"/>
    <lineage>
        <taxon>Eukaryota</taxon>
        <taxon>Fungi</taxon>
        <taxon>Fungi incertae sedis</taxon>
        <taxon>Mucoromycota</taxon>
        <taxon>Glomeromycotina</taxon>
        <taxon>Glomeromycetes</taxon>
        <taxon>Glomerales</taxon>
        <taxon>Glomeraceae</taxon>
        <taxon>Rhizophagus</taxon>
    </lineage>
</organism>
<gene>
    <name evidence="1" type="ORF">GLOINDRAFT_341806</name>
</gene>
<dbReference type="VEuPathDB" id="FungiDB:RhiirFUN_019753"/>
<evidence type="ECO:0000313" key="1">
    <source>
        <dbReference type="EMBL" id="ESA24158.1"/>
    </source>
</evidence>
<dbReference type="HOGENOM" id="CLU_013023_0_0_1"/>
<name>U9V011_RHIID</name>
<proteinExistence type="predicted"/>
<dbReference type="PANTHER" id="PTHR39639">
    <property type="entry name" value="CHROMOSOME 16, WHOLE GENOME SHOTGUN SEQUENCE"/>
    <property type="match status" value="1"/>
</dbReference>
<dbReference type="PANTHER" id="PTHR39639:SF1">
    <property type="entry name" value="DUF262 DOMAIN-CONTAINING PROTEIN"/>
    <property type="match status" value="1"/>
</dbReference>
<dbReference type="AlphaFoldDB" id="U9V011"/>
<reference evidence="1" key="1">
    <citation type="submission" date="2013-07" db="EMBL/GenBank/DDBJ databases">
        <title>The genome of an arbuscular mycorrhizal fungus provides insights into the evolution of the oldest plant symbiosis.</title>
        <authorList>
            <consortium name="DOE Joint Genome Institute"/>
            <person name="Tisserant E."/>
            <person name="Malbreil M."/>
            <person name="Kuo A."/>
            <person name="Kohler A."/>
            <person name="Symeonidi A."/>
            <person name="Balestrini R."/>
            <person name="Charron P."/>
            <person name="Duensing N."/>
            <person name="Frei-dit-Frey N."/>
            <person name="Gianinazzi-Pearson V."/>
            <person name="Gilbert B."/>
            <person name="Handa Y."/>
            <person name="Hijri M."/>
            <person name="Kaul R."/>
            <person name="Kawaguchi M."/>
            <person name="Krajinski F."/>
            <person name="Lammers P."/>
            <person name="Lapierre D."/>
            <person name="Masclaux F.G."/>
            <person name="Murat C."/>
            <person name="Morin E."/>
            <person name="Ndikumana S."/>
            <person name="Pagni M."/>
            <person name="Petitpierre D."/>
            <person name="Requena N."/>
            <person name="Rosikiewicz P."/>
            <person name="Riley R."/>
            <person name="Saito K."/>
            <person name="San Clemente H."/>
            <person name="Shapiro H."/>
            <person name="van Tuinen D."/>
            <person name="Becard G."/>
            <person name="Bonfante P."/>
            <person name="Paszkowski U."/>
            <person name="Shachar-Hill Y."/>
            <person name="Young J.P."/>
            <person name="Sanders I.R."/>
            <person name="Henrissat B."/>
            <person name="Rensing S.A."/>
            <person name="Grigoriev I.V."/>
            <person name="Corradi N."/>
            <person name="Roux C."/>
            <person name="Martin F."/>
        </authorList>
    </citation>
    <scope>NUCLEOTIDE SEQUENCE</scope>
    <source>
        <strain evidence="1">DAOM 197198</strain>
    </source>
</reference>
<sequence length="310" mass="37194">MDGSVSHLVNHTIYKIYQWISDGALDLNSRFQREKEQSFLIDTIVEKYYIPPLIFSVHKQNNNLVRVCIDGKQRLIAIKKFMNNEIAHMNPRTGAKTFYNLSSDNCDQFLDDYDRLKFDYSELECVEYHDLTLEEEHEIFKRIQLGKKLTIAEKLQTITTPMADFIYELISLYPEICSMMSHSASRPFLIINEYINQSQSIMFRNDFKQSYIKLFNKFTNLIELNDISDLLNKITPTEFIFICWLLKKYNTFTEDEYYYWIDKMKRHTRKKFNNDIRLTPRVYNTLRKFILNINYKNGENCKHEEDVDDE</sequence>
<protein>
    <recommendedName>
        <fullName evidence="2">DUF262 domain-containing protein</fullName>
    </recommendedName>
</protein>
<dbReference type="EMBL" id="KI274167">
    <property type="protein sequence ID" value="ESA24158.1"/>
    <property type="molecule type" value="Genomic_DNA"/>
</dbReference>
<accession>U9V011</accession>
<evidence type="ECO:0008006" key="2">
    <source>
        <dbReference type="Google" id="ProtNLM"/>
    </source>
</evidence>